<evidence type="ECO:0000259" key="7">
    <source>
        <dbReference type="Pfam" id="PF01232"/>
    </source>
</evidence>
<evidence type="ECO:0000313" key="9">
    <source>
        <dbReference type="EMBL" id="BCK53183.1"/>
    </source>
</evidence>
<keyword evidence="10" id="KW-1185">Reference proteome</keyword>
<proteinExistence type="inferred from homology"/>
<dbReference type="KEGG" id="nwl:NWFMUON74_09550"/>
<dbReference type="GO" id="GO:0008926">
    <property type="term" value="F:mannitol-1-phosphate 5-dehydrogenase activity"/>
    <property type="evidence" value="ECO:0007669"/>
    <property type="project" value="UniProtKB-EC"/>
</dbReference>
<evidence type="ECO:0000259" key="8">
    <source>
        <dbReference type="Pfam" id="PF08125"/>
    </source>
</evidence>
<comment type="similarity">
    <text evidence="1">Belongs to the mannitol dehydrogenase family.</text>
</comment>
<keyword evidence="5" id="KW-0520">NAD</keyword>
<dbReference type="EC" id="1.1.1.17" evidence="2"/>
<evidence type="ECO:0000256" key="6">
    <source>
        <dbReference type="ARBA" id="ARBA00048615"/>
    </source>
</evidence>
<feature type="domain" description="Mannitol dehydrogenase N-terminal" evidence="7">
    <location>
        <begin position="26"/>
        <end position="276"/>
    </location>
</feature>
<dbReference type="Pfam" id="PF01232">
    <property type="entry name" value="Mannitol_dh"/>
    <property type="match status" value="1"/>
</dbReference>
<dbReference type="GeneID" id="80345572"/>
<dbReference type="PANTHER" id="PTHR43362:SF1">
    <property type="entry name" value="MANNITOL DEHYDROGENASE 2-RELATED"/>
    <property type="match status" value="1"/>
</dbReference>
<dbReference type="EMBL" id="AP023396">
    <property type="protein sequence ID" value="BCK53183.1"/>
    <property type="molecule type" value="Genomic_DNA"/>
</dbReference>
<dbReference type="RefSeq" id="WP_187686770.1">
    <property type="nucleotide sequence ID" value="NZ_AP023396.1"/>
</dbReference>
<dbReference type="InterPro" id="IPR013131">
    <property type="entry name" value="Mannitol_DH_N"/>
</dbReference>
<dbReference type="AlphaFoldDB" id="A0A7G1KG18"/>
<gene>
    <name evidence="9" type="ORF">NWFMUON74_09550</name>
</gene>
<evidence type="ECO:0000256" key="3">
    <source>
        <dbReference type="ARBA" id="ARBA00016219"/>
    </source>
</evidence>
<dbReference type="Pfam" id="PF08125">
    <property type="entry name" value="Mannitol_dh_C"/>
    <property type="match status" value="1"/>
</dbReference>
<comment type="catalytic activity">
    <reaction evidence="6">
        <text>D-mannitol 1-phosphate + NAD(+) = beta-D-fructose 6-phosphate + NADH + H(+)</text>
        <dbReference type="Rhea" id="RHEA:19661"/>
        <dbReference type="ChEBI" id="CHEBI:15378"/>
        <dbReference type="ChEBI" id="CHEBI:57540"/>
        <dbReference type="ChEBI" id="CHEBI:57634"/>
        <dbReference type="ChEBI" id="CHEBI:57945"/>
        <dbReference type="ChEBI" id="CHEBI:61381"/>
        <dbReference type="EC" id="1.1.1.17"/>
    </reaction>
</comment>
<evidence type="ECO:0000256" key="5">
    <source>
        <dbReference type="ARBA" id="ARBA00023027"/>
    </source>
</evidence>
<accession>A0A7G1KG18</accession>
<dbReference type="PROSITE" id="PS00974">
    <property type="entry name" value="MANNITOL_DHGENASE"/>
    <property type="match status" value="1"/>
</dbReference>
<dbReference type="GO" id="GO:0019594">
    <property type="term" value="P:mannitol metabolic process"/>
    <property type="evidence" value="ECO:0007669"/>
    <property type="project" value="InterPro"/>
</dbReference>
<feature type="domain" description="Mannitol dehydrogenase C-terminal" evidence="8">
    <location>
        <begin position="285"/>
        <end position="471"/>
    </location>
</feature>
<dbReference type="InterPro" id="IPR008927">
    <property type="entry name" value="6-PGluconate_DH-like_C_sf"/>
</dbReference>
<dbReference type="Gene3D" id="3.40.50.720">
    <property type="entry name" value="NAD(P)-binding Rossmann-like Domain"/>
    <property type="match status" value="1"/>
</dbReference>
<reference evidence="9 10" key="1">
    <citation type="submission" date="2020-08" db="EMBL/GenBank/DDBJ databases">
        <title>Genome Sequencing of Nocardia wallacei strain FMUON74 and assembly.</title>
        <authorList>
            <person name="Toyokawa M."/>
            <person name="Uesaka K."/>
        </authorList>
    </citation>
    <scope>NUCLEOTIDE SEQUENCE [LARGE SCALE GENOMIC DNA]</scope>
    <source>
        <strain evidence="9 10">FMUON74</strain>
    </source>
</reference>
<organism evidence="9 10">
    <name type="scientific">Nocardia wallacei</name>
    <dbReference type="NCBI Taxonomy" id="480035"/>
    <lineage>
        <taxon>Bacteria</taxon>
        <taxon>Bacillati</taxon>
        <taxon>Actinomycetota</taxon>
        <taxon>Actinomycetes</taxon>
        <taxon>Mycobacteriales</taxon>
        <taxon>Nocardiaceae</taxon>
        <taxon>Nocardia</taxon>
    </lineage>
</organism>
<dbReference type="SUPFAM" id="SSF51735">
    <property type="entry name" value="NAD(P)-binding Rossmann-fold domains"/>
    <property type="match status" value="1"/>
</dbReference>
<evidence type="ECO:0000313" key="10">
    <source>
        <dbReference type="Proteomes" id="UP000516173"/>
    </source>
</evidence>
<dbReference type="PANTHER" id="PTHR43362">
    <property type="entry name" value="MANNITOL DEHYDROGENASE DSF1-RELATED"/>
    <property type="match status" value="1"/>
</dbReference>
<dbReference type="InterPro" id="IPR000669">
    <property type="entry name" value="Mannitol_DH"/>
</dbReference>
<name>A0A7G1KG18_9NOCA</name>
<dbReference type="InterPro" id="IPR023027">
    <property type="entry name" value="Mannitol_DH_CS"/>
</dbReference>
<evidence type="ECO:0000256" key="4">
    <source>
        <dbReference type="ARBA" id="ARBA00023002"/>
    </source>
</evidence>
<dbReference type="InterPro" id="IPR050988">
    <property type="entry name" value="Mannitol_DH/Oxidoreductase"/>
</dbReference>
<dbReference type="Gene3D" id="1.10.1040.10">
    <property type="entry name" value="N-(1-d-carboxylethyl)-l-norvaline Dehydrogenase, domain 2"/>
    <property type="match status" value="1"/>
</dbReference>
<keyword evidence="4" id="KW-0560">Oxidoreductase</keyword>
<dbReference type="InterPro" id="IPR036291">
    <property type="entry name" value="NAD(P)-bd_dom_sf"/>
</dbReference>
<dbReference type="SUPFAM" id="SSF48179">
    <property type="entry name" value="6-phosphogluconate dehydrogenase C-terminal domain-like"/>
    <property type="match status" value="1"/>
</dbReference>
<evidence type="ECO:0000256" key="2">
    <source>
        <dbReference type="ARBA" id="ARBA00012939"/>
    </source>
</evidence>
<dbReference type="InterPro" id="IPR013118">
    <property type="entry name" value="Mannitol_DH_C"/>
</dbReference>
<sequence length="487" mass="53781">MELNRNTVSRLPVLGPRYDRGEVRAGIAHFGVGGFHRAHQAMYVDRLLSAGKAREWGICGIGVTPADRRMRDVLRTQDGLYTLVLAYPDGTRESRVIGSIIDYRYAPDDPEAVLEILADPAIRIISLTITEGGYNLRDSDGEFDCDAPAVRRDLSGEHPPATVFGLVTAALARRRERGVAAPTIVSCDNIEGNGRVARRAFTGYAERVDPALAQWISGNVGFPNSMVDRITPVTTPDVIERLEADTGLRDQWPVIAEPFAAWVLEDDFAAGRPPLDQADVQLVDDVYAYELMKLRLLNAGHQCLCYFAYLAGYRLVHEAAQDPLFAEFLDQYLDYEAMPTLPRVPGLTTFRGSLLERFANAHVRDTVARLCADSSDRIPKWLLPVVRDNLAAGRTVRLAAATVACWARYAEGVDEQGAPIEVVDRLADSLVPLARTQRENPTAFLENRAVFGDLIDQPRFVDAYVSALRSLHRVGARATLEAVVKPE</sequence>
<dbReference type="InterPro" id="IPR013328">
    <property type="entry name" value="6PGD_dom2"/>
</dbReference>
<evidence type="ECO:0000256" key="1">
    <source>
        <dbReference type="ARBA" id="ARBA00006541"/>
    </source>
</evidence>
<dbReference type="Proteomes" id="UP000516173">
    <property type="component" value="Chromosome"/>
</dbReference>
<protein>
    <recommendedName>
        <fullName evidence="3">Mannitol-1-phosphate 5-dehydrogenase</fullName>
        <ecNumber evidence="2">1.1.1.17</ecNumber>
    </recommendedName>
</protein>
<dbReference type="PRINTS" id="PR00084">
    <property type="entry name" value="MTLDHDRGNASE"/>
</dbReference>